<evidence type="ECO:0000313" key="2">
    <source>
        <dbReference type="Proteomes" id="UP000242287"/>
    </source>
</evidence>
<protein>
    <submittedName>
        <fullName evidence="1">Uncharacterized protein</fullName>
    </submittedName>
</protein>
<organism evidence="1 2">
    <name type="scientific">Amanita thiersii Skay4041</name>
    <dbReference type="NCBI Taxonomy" id="703135"/>
    <lineage>
        <taxon>Eukaryota</taxon>
        <taxon>Fungi</taxon>
        <taxon>Dikarya</taxon>
        <taxon>Basidiomycota</taxon>
        <taxon>Agaricomycotina</taxon>
        <taxon>Agaricomycetes</taxon>
        <taxon>Agaricomycetidae</taxon>
        <taxon>Agaricales</taxon>
        <taxon>Pluteineae</taxon>
        <taxon>Amanitaceae</taxon>
        <taxon>Amanita</taxon>
    </lineage>
</organism>
<dbReference type="EMBL" id="KZ301974">
    <property type="protein sequence ID" value="PFH53359.1"/>
    <property type="molecule type" value="Genomic_DNA"/>
</dbReference>
<keyword evidence="2" id="KW-1185">Reference proteome</keyword>
<reference evidence="1 2" key="1">
    <citation type="submission" date="2014-02" db="EMBL/GenBank/DDBJ databases">
        <title>Transposable element dynamics among asymbiotic and ectomycorrhizal Amanita fungi.</title>
        <authorList>
            <consortium name="DOE Joint Genome Institute"/>
            <person name="Hess J."/>
            <person name="Skrede I."/>
            <person name="Wolfe B."/>
            <person name="LaButti K."/>
            <person name="Ohm R.A."/>
            <person name="Grigoriev I.V."/>
            <person name="Pringle A."/>
        </authorList>
    </citation>
    <scope>NUCLEOTIDE SEQUENCE [LARGE SCALE GENOMIC DNA]</scope>
    <source>
        <strain evidence="1 2">SKay4041</strain>
    </source>
</reference>
<proteinExistence type="predicted"/>
<gene>
    <name evidence="1" type="ORF">AMATHDRAFT_55276</name>
</gene>
<accession>A0A2A9NS50</accession>
<evidence type="ECO:0000313" key="1">
    <source>
        <dbReference type="EMBL" id="PFH53359.1"/>
    </source>
</evidence>
<dbReference type="AlphaFoldDB" id="A0A2A9NS50"/>
<dbReference type="Proteomes" id="UP000242287">
    <property type="component" value="Unassembled WGS sequence"/>
</dbReference>
<sequence length="52" mass="6053">MYGLNKWILMEKGNQVSTFGYGPAWSRRLESRTLTFGEANRVHDPIVFFFPS</sequence>
<name>A0A2A9NS50_9AGAR</name>
<feature type="non-terminal residue" evidence="1">
    <location>
        <position position="52"/>
    </location>
</feature>